<dbReference type="HOGENOM" id="CLU_498058_0_0_1"/>
<dbReference type="AlphaFoldDB" id="R7TJ97"/>
<dbReference type="STRING" id="283909.R7TJ97"/>
<reference evidence="3" key="3">
    <citation type="submission" date="2015-06" db="UniProtKB">
        <authorList>
            <consortium name="EnsemblMetazoa"/>
        </authorList>
    </citation>
    <scope>IDENTIFICATION</scope>
</reference>
<dbReference type="EMBL" id="KB309617">
    <property type="protein sequence ID" value="ELT93779.1"/>
    <property type="molecule type" value="Genomic_DNA"/>
</dbReference>
<dbReference type="Proteomes" id="UP000014760">
    <property type="component" value="Unassembled WGS sequence"/>
</dbReference>
<protein>
    <submittedName>
        <fullName evidence="2 3">Uncharacterized protein</fullName>
    </submittedName>
</protein>
<feature type="region of interest" description="Disordered" evidence="1">
    <location>
        <begin position="526"/>
        <end position="547"/>
    </location>
</feature>
<reference evidence="4" key="1">
    <citation type="submission" date="2012-12" db="EMBL/GenBank/DDBJ databases">
        <authorList>
            <person name="Hellsten U."/>
            <person name="Grimwood J."/>
            <person name="Chapman J.A."/>
            <person name="Shapiro H."/>
            <person name="Aerts A."/>
            <person name="Otillar R.P."/>
            <person name="Terry A.Y."/>
            <person name="Boore J.L."/>
            <person name="Simakov O."/>
            <person name="Marletaz F."/>
            <person name="Cho S.-J."/>
            <person name="Edsinger-Gonzales E."/>
            <person name="Havlak P."/>
            <person name="Kuo D.-H."/>
            <person name="Larsson T."/>
            <person name="Lv J."/>
            <person name="Arendt D."/>
            <person name="Savage R."/>
            <person name="Osoegawa K."/>
            <person name="de Jong P."/>
            <person name="Lindberg D.R."/>
            <person name="Seaver E.C."/>
            <person name="Weisblat D.A."/>
            <person name="Putnam N.H."/>
            <person name="Grigoriev I.V."/>
            <person name="Rokhsar D.S."/>
        </authorList>
    </citation>
    <scope>NUCLEOTIDE SEQUENCE</scope>
    <source>
        <strain evidence="4">I ESC-2004</strain>
    </source>
</reference>
<proteinExistence type="predicted"/>
<evidence type="ECO:0000256" key="1">
    <source>
        <dbReference type="SAM" id="MobiDB-lite"/>
    </source>
</evidence>
<dbReference type="EnsemblMetazoa" id="CapteT190958">
    <property type="protein sequence ID" value="CapteP190958"/>
    <property type="gene ID" value="CapteG190958"/>
</dbReference>
<dbReference type="EMBL" id="AMQN01002572">
    <property type="status" value="NOT_ANNOTATED_CDS"/>
    <property type="molecule type" value="Genomic_DNA"/>
</dbReference>
<sequence>MVGLNKFCELRPKKVKLFDALPHNSYTTHASDVNKFMESVTCNSFKQKCFKGECDGCLSKIDYFMPDGVRTLKLFLLTIANVLNQYKVLETVIHAFVTNKLDYCNWRLTFNPSKCKPLKHYIRHNSANRRHDLTVIQEEEEGASSVIKNVRKIRSVVKQHECLAYMEKERVDICGINESGLNDDEFVDGGEGYEWFGCNRPAIEQAEITEAERVLRHFLFQNGSHSGESEEILFDLMVGMFYHQKNSGKFKRQLSDTATALDVKAFRHPKVHGTRFINHIRNGLNALLKNWLHLILTLENAIATPGSKSAKLKGYLKKLKNGKILGVAVLMKSIIDVAAQASLKLERRQLFIFDVACIMDICLTNLESCDGSLATQNFTLNGNNLTLCSKPSAVVCINGCTFSESQLNSLKERTIQSMKDISLGIVLSKSSMIHFTTNWTKTHEEIGAMEKLAAHFSRPLEKTAFDKHRLKAEWNAMKTTYKHYGQGQVAGAFWSRTLQHRHNHCCAFVVTHNFFPQTTQLPQCMPPVGAGHGPRAKQQRGRVPLVS</sequence>
<gene>
    <name evidence="2" type="ORF">CAPTEDRAFT_190958</name>
</gene>
<name>R7TJ97_CAPTE</name>
<evidence type="ECO:0000313" key="3">
    <source>
        <dbReference type="EnsemblMetazoa" id="CapteP190958"/>
    </source>
</evidence>
<organism evidence="2">
    <name type="scientific">Capitella teleta</name>
    <name type="common">Polychaete worm</name>
    <dbReference type="NCBI Taxonomy" id="283909"/>
    <lineage>
        <taxon>Eukaryota</taxon>
        <taxon>Metazoa</taxon>
        <taxon>Spiralia</taxon>
        <taxon>Lophotrochozoa</taxon>
        <taxon>Annelida</taxon>
        <taxon>Polychaeta</taxon>
        <taxon>Sedentaria</taxon>
        <taxon>Scolecida</taxon>
        <taxon>Capitellidae</taxon>
        <taxon>Capitella</taxon>
    </lineage>
</organism>
<evidence type="ECO:0000313" key="4">
    <source>
        <dbReference type="Proteomes" id="UP000014760"/>
    </source>
</evidence>
<dbReference type="EMBL" id="AMQN01002573">
    <property type="status" value="NOT_ANNOTATED_CDS"/>
    <property type="molecule type" value="Genomic_DNA"/>
</dbReference>
<evidence type="ECO:0000313" key="2">
    <source>
        <dbReference type="EMBL" id="ELT93779.1"/>
    </source>
</evidence>
<reference evidence="2 4" key="2">
    <citation type="journal article" date="2013" name="Nature">
        <title>Insights into bilaterian evolution from three spiralian genomes.</title>
        <authorList>
            <person name="Simakov O."/>
            <person name="Marletaz F."/>
            <person name="Cho S.J."/>
            <person name="Edsinger-Gonzales E."/>
            <person name="Havlak P."/>
            <person name="Hellsten U."/>
            <person name="Kuo D.H."/>
            <person name="Larsson T."/>
            <person name="Lv J."/>
            <person name="Arendt D."/>
            <person name="Savage R."/>
            <person name="Osoegawa K."/>
            <person name="de Jong P."/>
            <person name="Grimwood J."/>
            <person name="Chapman J.A."/>
            <person name="Shapiro H."/>
            <person name="Aerts A."/>
            <person name="Otillar R.P."/>
            <person name="Terry A.Y."/>
            <person name="Boore J.L."/>
            <person name="Grigoriev I.V."/>
            <person name="Lindberg D.R."/>
            <person name="Seaver E.C."/>
            <person name="Weisblat D.A."/>
            <person name="Putnam N.H."/>
            <person name="Rokhsar D.S."/>
        </authorList>
    </citation>
    <scope>NUCLEOTIDE SEQUENCE</scope>
    <source>
        <strain evidence="2 4">I ESC-2004</strain>
    </source>
</reference>
<keyword evidence="4" id="KW-1185">Reference proteome</keyword>
<accession>R7TJ97</accession>